<proteinExistence type="inferred from homology"/>
<evidence type="ECO:0000256" key="1">
    <source>
        <dbReference type="ARBA" id="ARBA00004496"/>
    </source>
</evidence>
<dbReference type="GO" id="GO:0000049">
    <property type="term" value="F:tRNA binding"/>
    <property type="evidence" value="ECO:0007669"/>
    <property type="project" value="InterPro"/>
</dbReference>
<dbReference type="Proteomes" id="UP000231246">
    <property type="component" value="Unassembled WGS sequence"/>
</dbReference>
<keyword evidence="7 13" id="KW-0547">Nucleotide-binding</keyword>
<comment type="catalytic activity">
    <reaction evidence="12 13">
        <text>tRNA(Phe) + L-phenylalanine + ATP = L-phenylalanyl-tRNA(Phe) + AMP + diphosphate + H(+)</text>
        <dbReference type="Rhea" id="RHEA:19413"/>
        <dbReference type="Rhea" id="RHEA-COMP:9668"/>
        <dbReference type="Rhea" id="RHEA-COMP:9699"/>
        <dbReference type="ChEBI" id="CHEBI:15378"/>
        <dbReference type="ChEBI" id="CHEBI:30616"/>
        <dbReference type="ChEBI" id="CHEBI:33019"/>
        <dbReference type="ChEBI" id="CHEBI:58095"/>
        <dbReference type="ChEBI" id="CHEBI:78442"/>
        <dbReference type="ChEBI" id="CHEBI:78531"/>
        <dbReference type="ChEBI" id="CHEBI:456215"/>
        <dbReference type="EC" id="6.1.1.20"/>
    </reaction>
</comment>
<evidence type="ECO:0000256" key="13">
    <source>
        <dbReference type="HAMAP-Rule" id="MF_00281"/>
    </source>
</evidence>
<name>A0A2H0BVH6_9BACT</name>
<dbReference type="InterPro" id="IPR045864">
    <property type="entry name" value="aa-tRNA-synth_II/BPL/LPL"/>
</dbReference>
<evidence type="ECO:0000256" key="9">
    <source>
        <dbReference type="ARBA" id="ARBA00022842"/>
    </source>
</evidence>
<keyword evidence="10 13" id="KW-0648">Protein biosynthesis</keyword>
<keyword evidence="9 13" id="KW-0460">Magnesium</keyword>
<evidence type="ECO:0000313" key="15">
    <source>
        <dbReference type="EMBL" id="PIP61604.1"/>
    </source>
</evidence>
<protein>
    <recommendedName>
        <fullName evidence="13">Phenylalanine--tRNA ligase alpha subunit</fullName>
        <ecNumber evidence="13">6.1.1.20</ecNumber>
    </recommendedName>
    <alternativeName>
        <fullName evidence="13">Phenylalanyl-tRNA synthetase alpha subunit</fullName>
        <shortName evidence="13">PheRS</shortName>
    </alternativeName>
</protein>
<keyword evidence="8 13" id="KW-0067">ATP-binding</keyword>
<evidence type="ECO:0000256" key="2">
    <source>
        <dbReference type="ARBA" id="ARBA00010207"/>
    </source>
</evidence>
<dbReference type="InterPro" id="IPR006195">
    <property type="entry name" value="aa-tRNA-synth_II"/>
</dbReference>
<evidence type="ECO:0000256" key="12">
    <source>
        <dbReference type="ARBA" id="ARBA00049255"/>
    </source>
</evidence>
<dbReference type="NCBIfam" id="TIGR00468">
    <property type="entry name" value="pheS"/>
    <property type="match status" value="1"/>
</dbReference>
<evidence type="ECO:0000259" key="14">
    <source>
        <dbReference type="PROSITE" id="PS50862"/>
    </source>
</evidence>
<reference evidence="15 16" key="1">
    <citation type="submission" date="2017-09" db="EMBL/GenBank/DDBJ databases">
        <title>Depth-based differentiation of microbial function through sediment-hosted aquifers and enrichment of novel symbionts in the deep terrestrial subsurface.</title>
        <authorList>
            <person name="Probst A.J."/>
            <person name="Ladd B."/>
            <person name="Jarett J.K."/>
            <person name="Geller-Mcgrath D.E."/>
            <person name="Sieber C.M."/>
            <person name="Emerson J.B."/>
            <person name="Anantharaman K."/>
            <person name="Thomas B.C."/>
            <person name="Malmstrom R."/>
            <person name="Stieglmeier M."/>
            <person name="Klingl A."/>
            <person name="Woyke T."/>
            <person name="Ryan C.M."/>
            <person name="Banfield J.F."/>
        </authorList>
    </citation>
    <scope>NUCLEOTIDE SEQUENCE [LARGE SCALE GENOMIC DNA]</scope>
    <source>
        <strain evidence="15">CG22_combo_CG10-13_8_21_14_all_38_20</strain>
    </source>
</reference>
<comment type="subcellular location">
    <subcellularLocation>
        <location evidence="1 13">Cytoplasm</location>
    </subcellularLocation>
</comment>
<dbReference type="PANTHER" id="PTHR11538:SF41">
    <property type="entry name" value="PHENYLALANINE--TRNA LIGASE, MITOCHONDRIAL"/>
    <property type="match status" value="1"/>
</dbReference>
<evidence type="ECO:0000256" key="3">
    <source>
        <dbReference type="ARBA" id="ARBA00011209"/>
    </source>
</evidence>
<dbReference type="AlphaFoldDB" id="A0A2H0BVH6"/>
<dbReference type="CDD" id="cd00496">
    <property type="entry name" value="PheRS_alpha_core"/>
    <property type="match status" value="1"/>
</dbReference>
<dbReference type="GO" id="GO:0005737">
    <property type="term" value="C:cytoplasm"/>
    <property type="evidence" value="ECO:0007669"/>
    <property type="project" value="UniProtKB-SubCell"/>
</dbReference>
<comment type="similarity">
    <text evidence="2 13">Belongs to the class-II aminoacyl-tRNA synthetase family. Phe-tRNA synthetase alpha subunit type 1 subfamily.</text>
</comment>
<comment type="cofactor">
    <cofactor evidence="13">
        <name>Mg(2+)</name>
        <dbReference type="ChEBI" id="CHEBI:18420"/>
    </cofactor>
    <text evidence="13">Binds 2 magnesium ions per tetramer.</text>
</comment>
<keyword evidence="11 13" id="KW-0030">Aminoacyl-tRNA synthetase</keyword>
<keyword evidence="4 13" id="KW-0963">Cytoplasm</keyword>
<dbReference type="GO" id="GO:0005524">
    <property type="term" value="F:ATP binding"/>
    <property type="evidence" value="ECO:0007669"/>
    <property type="project" value="UniProtKB-UniRule"/>
</dbReference>
<dbReference type="InterPro" id="IPR022911">
    <property type="entry name" value="Phe_tRNA_ligase_alpha1_bac"/>
</dbReference>
<evidence type="ECO:0000256" key="5">
    <source>
        <dbReference type="ARBA" id="ARBA00022598"/>
    </source>
</evidence>
<organism evidence="15 16">
    <name type="scientific">Candidatus Roizmanbacteria bacterium CG22_combo_CG10-13_8_21_14_all_38_20</name>
    <dbReference type="NCBI Taxonomy" id="1974862"/>
    <lineage>
        <taxon>Bacteria</taxon>
        <taxon>Candidatus Roizmaniibacteriota</taxon>
    </lineage>
</organism>
<dbReference type="GO" id="GO:0006432">
    <property type="term" value="P:phenylalanyl-tRNA aminoacylation"/>
    <property type="evidence" value="ECO:0007669"/>
    <property type="project" value="UniProtKB-UniRule"/>
</dbReference>
<accession>A0A2H0BVH6</accession>
<dbReference type="PROSITE" id="PS50862">
    <property type="entry name" value="AA_TRNA_LIGASE_II"/>
    <property type="match status" value="1"/>
</dbReference>
<feature type="binding site" evidence="13">
    <location>
        <position position="252"/>
    </location>
    <ligand>
        <name>Mg(2+)</name>
        <dbReference type="ChEBI" id="CHEBI:18420"/>
        <note>shared with beta subunit</note>
    </ligand>
</feature>
<gene>
    <name evidence="13" type="primary">pheS</name>
    <name evidence="15" type="ORF">COW99_03060</name>
</gene>
<evidence type="ECO:0000256" key="6">
    <source>
        <dbReference type="ARBA" id="ARBA00022723"/>
    </source>
</evidence>
<evidence type="ECO:0000256" key="8">
    <source>
        <dbReference type="ARBA" id="ARBA00022840"/>
    </source>
</evidence>
<keyword evidence="5 13" id="KW-0436">Ligase</keyword>
<dbReference type="Pfam" id="PF01409">
    <property type="entry name" value="tRNA-synt_2d"/>
    <property type="match status" value="1"/>
</dbReference>
<evidence type="ECO:0000313" key="16">
    <source>
        <dbReference type="Proteomes" id="UP000231246"/>
    </source>
</evidence>
<dbReference type="Gene3D" id="3.30.930.10">
    <property type="entry name" value="Bira Bifunctional Protein, Domain 2"/>
    <property type="match status" value="1"/>
</dbReference>
<dbReference type="GO" id="GO:0004826">
    <property type="term" value="F:phenylalanine-tRNA ligase activity"/>
    <property type="evidence" value="ECO:0007669"/>
    <property type="project" value="UniProtKB-UniRule"/>
</dbReference>
<dbReference type="EMBL" id="PCTA01000022">
    <property type="protein sequence ID" value="PIP61604.1"/>
    <property type="molecule type" value="Genomic_DNA"/>
</dbReference>
<dbReference type="InterPro" id="IPR004188">
    <property type="entry name" value="Phe-tRNA_ligase_II_N"/>
</dbReference>
<dbReference type="InterPro" id="IPR002319">
    <property type="entry name" value="Phenylalanyl-tRNA_Synthase"/>
</dbReference>
<dbReference type="EC" id="6.1.1.20" evidence="13"/>
<dbReference type="SUPFAM" id="SSF46589">
    <property type="entry name" value="tRNA-binding arm"/>
    <property type="match status" value="1"/>
</dbReference>
<keyword evidence="6 13" id="KW-0479">Metal-binding</keyword>
<evidence type="ECO:0000256" key="10">
    <source>
        <dbReference type="ARBA" id="ARBA00022917"/>
    </source>
</evidence>
<dbReference type="SUPFAM" id="SSF55681">
    <property type="entry name" value="Class II aaRS and biotin synthetases"/>
    <property type="match status" value="1"/>
</dbReference>
<dbReference type="InterPro" id="IPR004529">
    <property type="entry name" value="Phe-tRNA-synth_IIc_asu"/>
</dbReference>
<feature type="domain" description="Aminoacyl-transfer RNA synthetases class-II family profile" evidence="14">
    <location>
        <begin position="108"/>
        <end position="315"/>
    </location>
</feature>
<dbReference type="HAMAP" id="MF_00281">
    <property type="entry name" value="Phe_tRNA_synth_alpha1"/>
    <property type="match status" value="1"/>
</dbReference>
<evidence type="ECO:0000256" key="7">
    <source>
        <dbReference type="ARBA" id="ARBA00022741"/>
    </source>
</evidence>
<evidence type="ECO:0000256" key="4">
    <source>
        <dbReference type="ARBA" id="ARBA00022490"/>
    </source>
</evidence>
<dbReference type="Pfam" id="PF02912">
    <property type="entry name" value="Phe_tRNA-synt_N"/>
    <property type="match status" value="1"/>
</dbReference>
<sequence>MDILEIKQQAELELAKITSGSQLELFRVKYLGKQGLVTNLLRKIPKLDILERGKFGVAVNELKQTVEDAVSKHIKILATIKSSPVDLSVKTEQPRGTLHPVTQAIEQITDIFSRIGFNRVAYPEVDWDWYAFESLNMPKGHPARDEWETFFVDHPQHSKLGKLVLTPHTSNGQVREMQRLKKPPMRMINIARCYRRQQDLTHTFMFHQFEGLVIDTDINLSHLKGTFEYFAKEFYGPDTKIRFRPFHFQFTEPSMEVDFSCVHCKGKGCKFCKSGWHEVGGSGMIHPNVLRAGGIDPDKYTGYAFGWGVERTLSLRPDVQIDDIRKYYNNDIRFLKQF</sequence>
<dbReference type="GO" id="GO:0000287">
    <property type="term" value="F:magnesium ion binding"/>
    <property type="evidence" value="ECO:0007669"/>
    <property type="project" value="UniProtKB-UniRule"/>
</dbReference>
<evidence type="ECO:0000256" key="11">
    <source>
        <dbReference type="ARBA" id="ARBA00023146"/>
    </source>
</evidence>
<dbReference type="PANTHER" id="PTHR11538">
    <property type="entry name" value="PHENYLALANYL-TRNA SYNTHETASE"/>
    <property type="match status" value="1"/>
</dbReference>
<comment type="caution">
    <text evidence="15">The sequence shown here is derived from an EMBL/GenBank/DDBJ whole genome shotgun (WGS) entry which is preliminary data.</text>
</comment>
<dbReference type="InterPro" id="IPR010978">
    <property type="entry name" value="tRNA-bd_arm"/>
</dbReference>
<comment type="subunit">
    <text evidence="3 13">Tetramer of two alpha and two beta subunits.</text>
</comment>